<sequence length="195" mass="22157">MGLTATPVNSETYSQQLHQDIKQLKHRLILTSPEMCLEHKEFSFLVHDATFSQNIMAFVIDEAHCISEWGPNFHKKYDELAKLRSFVPLSIPFLATSATLPPHVLADVRLKLCMSDTRTFLVNLGNDRPNITPLVFRTHAAASDLSALNFTAREAFESKQLIPTVIFFNKRDLTQHGCHHLQRNTFGNFFAAFSL</sequence>
<evidence type="ECO:0000259" key="2">
    <source>
        <dbReference type="PROSITE" id="PS51192"/>
    </source>
</evidence>
<dbReference type="GO" id="GO:0043138">
    <property type="term" value="F:3'-5' DNA helicase activity"/>
    <property type="evidence" value="ECO:0007669"/>
    <property type="project" value="TreeGrafter"/>
</dbReference>
<dbReference type="GO" id="GO:0000724">
    <property type="term" value="P:double-strand break repair via homologous recombination"/>
    <property type="evidence" value="ECO:0007669"/>
    <property type="project" value="TreeGrafter"/>
</dbReference>
<evidence type="ECO:0000313" key="3">
    <source>
        <dbReference type="EMBL" id="PCH39607.1"/>
    </source>
</evidence>
<dbReference type="PROSITE" id="PS51192">
    <property type="entry name" value="HELICASE_ATP_BIND_1"/>
    <property type="match status" value="1"/>
</dbReference>
<dbReference type="Pfam" id="PF00270">
    <property type="entry name" value="DEAD"/>
    <property type="match status" value="1"/>
</dbReference>
<dbReference type="PANTHER" id="PTHR13710:SF120">
    <property type="entry name" value="BIFUNCTIONAL 3'-5' EXONUCLEASE_ATP-DEPENDENT HELICASE WRN"/>
    <property type="match status" value="1"/>
</dbReference>
<dbReference type="Proteomes" id="UP000218811">
    <property type="component" value="Unassembled WGS sequence"/>
</dbReference>
<dbReference type="GO" id="GO:0005694">
    <property type="term" value="C:chromosome"/>
    <property type="evidence" value="ECO:0007669"/>
    <property type="project" value="TreeGrafter"/>
</dbReference>
<dbReference type="GO" id="GO:0005634">
    <property type="term" value="C:nucleus"/>
    <property type="evidence" value="ECO:0007669"/>
    <property type="project" value="TreeGrafter"/>
</dbReference>
<keyword evidence="4" id="KW-1185">Reference proteome</keyword>
<comment type="similarity">
    <text evidence="1">Belongs to the helicase family. RecQ subfamily.</text>
</comment>
<gene>
    <name evidence="3" type="ORF">WOLCODRAFT_85959</name>
</gene>
<dbReference type="InterPro" id="IPR027417">
    <property type="entry name" value="P-loop_NTPase"/>
</dbReference>
<feature type="domain" description="Helicase ATP-binding" evidence="2">
    <location>
        <begin position="1"/>
        <end position="118"/>
    </location>
</feature>
<protein>
    <recommendedName>
        <fullName evidence="2">Helicase ATP-binding domain-containing protein</fullName>
    </recommendedName>
</protein>
<dbReference type="STRING" id="742152.A0A2H3JU06"/>
<dbReference type="EMBL" id="KB468020">
    <property type="protein sequence ID" value="PCH39607.1"/>
    <property type="molecule type" value="Genomic_DNA"/>
</dbReference>
<dbReference type="InterPro" id="IPR011545">
    <property type="entry name" value="DEAD/DEAH_box_helicase_dom"/>
</dbReference>
<dbReference type="GO" id="GO:0003676">
    <property type="term" value="F:nucleic acid binding"/>
    <property type="evidence" value="ECO:0007669"/>
    <property type="project" value="InterPro"/>
</dbReference>
<dbReference type="PANTHER" id="PTHR13710">
    <property type="entry name" value="DNA HELICASE RECQ FAMILY MEMBER"/>
    <property type="match status" value="1"/>
</dbReference>
<dbReference type="OMA" id="NDHANIT"/>
<dbReference type="GO" id="GO:0005524">
    <property type="term" value="F:ATP binding"/>
    <property type="evidence" value="ECO:0007669"/>
    <property type="project" value="InterPro"/>
</dbReference>
<dbReference type="GO" id="GO:0005737">
    <property type="term" value="C:cytoplasm"/>
    <property type="evidence" value="ECO:0007669"/>
    <property type="project" value="TreeGrafter"/>
</dbReference>
<dbReference type="GO" id="GO:0009378">
    <property type="term" value="F:four-way junction helicase activity"/>
    <property type="evidence" value="ECO:0007669"/>
    <property type="project" value="TreeGrafter"/>
</dbReference>
<evidence type="ECO:0000256" key="1">
    <source>
        <dbReference type="ARBA" id="ARBA00005446"/>
    </source>
</evidence>
<evidence type="ECO:0000313" key="4">
    <source>
        <dbReference type="Proteomes" id="UP000218811"/>
    </source>
</evidence>
<proteinExistence type="inferred from homology"/>
<dbReference type="AlphaFoldDB" id="A0A2H3JU06"/>
<name>A0A2H3JU06_WOLCO</name>
<reference evidence="3 4" key="1">
    <citation type="journal article" date="2012" name="Science">
        <title>The Paleozoic origin of enzymatic lignin decomposition reconstructed from 31 fungal genomes.</title>
        <authorList>
            <person name="Floudas D."/>
            <person name="Binder M."/>
            <person name="Riley R."/>
            <person name="Barry K."/>
            <person name="Blanchette R.A."/>
            <person name="Henrissat B."/>
            <person name="Martinez A.T."/>
            <person name="Otillar R."/>
            <person name="Spatafora J.W."/>
            <person name="Yadav J.S."/>
            <person name="Aerts A."/>
            <person name="Benoit I."/>
            <person name="Boyd A."/>
            <person name="Carlson A."/>
            <person name="Copeland A."/>
            <person name="Coutinho P.M."/>
            <person name="de Vries R.P."/>
            <person name="Ferreira P."/>
            <person name="Findley K."/>
            <person name="Foster B."/>
            <person name="Gaskell J."/>
            <person name="Glotzer D."/>
            <person name="Gorecki P."/>
            <person name="Heitman J."/>
            <person name="Hesse C."/>
            <person name="Hori C."/>
            <person name="Igarashi K."/>
            <person name="Jurgens J.A."/>
            <person name="Kallen N."/>
            <person name="Kersten P."/>
            <person name="Kohler A."/>
            <person name="Kuees U."/>
            <person name="Kumar T.K.A."/>
            <person name="Kuo A."/>
            <person name="LaButti K."/>
            <person name="Larrondo L.F."/>
            <person name="Lindquist E."/>
            <person name="Ling A."/>
            <person name="Lombard V."/>
            <person name="Lucas S."/>
            <person name="Lundell T."/>
            <person name="Martin R."/>
            <person name="McLaughlin D.J."/>
            <person name="Morgenstern I."/>
            <person name="Morin E."/>
            <person name="Murat C."/>
            <person name="Nagy L.G."/>
            <person name="Nolan M."/>
            <person name="Ohm R.A."/>
            <person name="Patyshakuliyeva A."/>
            <person name="Rokas A."/>
            <person name="Ruiz-Duenas F.J."/>
            <person name="Sabat G."/>
            <person name="Salamov A."/>
            <person name="Samejima M."/>
            <person name="Schmutz J."/>
            <person name="Slot J.C."/>
            <person name="St John F."/>
            <person name="Stenlid J."/>
            <person name="Sun H."/>
            <person name="Sun S."/>
            <person name="Syed K."/>
            <person name="Tsang A."/>
            <person name="Wiebenga A."/>
            <person name="Young D."/>
            <person name="Pisabarro A."/>
            <person name="Eastwood D.C."/>
            <person name="Martin F."/>
            <person name="Cullen D."/>
            <person name="Grigoriev I.V."/>
            <person name="Hibbett D.S."/>
        </authorList>
    </citation>
    <scope>NUCLEOTIDE SEQUENCE [LARGE SCALE GENOMIC DNA]</scope>
    <source>
        <strain evidence="3 4">MD-104</strain>
    </source>
</reference>
<dbReference type="InterPro" id="IPR014001">
    <property type="entry name" value="Helicase_ATP-bd"/>
</dbReference>
<dbReference type="SUPFAM" id="SSF52540">
    <property type="entry name" value="P-loop containing nucleoside triphosphate hydrolases"/>
    <property type="match status" value="1"/>
</dbReference>
<accession>A0A2H3JU06</accession>
<dbReference type="Gene3D" id="3.40.50.300">
    <property type="entry name" value="P-loop containing nucleotide triphosphate hydrolases"/>
    <property type="match status" value="1"/>
</dbReference>
<dbReference type="OrthoDB" id="2499463at2759"/>
<organism evidence="3 4">
    <name type="scientific">Wolfiporia cocos (strain MD-104)</name>
    <name type="common">Brown rot fungus</name>
    <dbReference type="NCBI Taxonomy" id="742152"/>
    <lineage>
        <taxon>Eukaryota</taxon>
        <taxon>Fungi</taxon>
        <taxon>Dikarya</taxon>
        <taxon>Basidiomycota</taxon>
        <taxon>Agaricomycotina</taxon>
        <taxon>Agaricomycetes</taxon>
        <taxon>Polyporales</taxon>
        <taxon>Phaeolaceae</taxon>
        <taxon>Wolfiporia</taxon>
    </lineage>
</organism>